<name>A0ABV8WYA2_9BACI</name>
<dbReference type="CDD" id="cd00009">
    <property type="entry name" value="AAA"/>
    <property type="match status" value="1"/>
</dbReference>
<organism evidence="6 7">
    <name type="scientific">Gracilibacillus xinjiangensis</name>
    <dbReference type="NCBI Taxonomy" id="1193282"/>
    <lineage>
        <taxon>Bacteria</taxon>
        <taxon>Bacillati</taxon>
        <taxon>Bacillota</taxon>
        <taxon>Bacilli</taxon>
        <taxon>Bacillales</taxon>
        <taxon>Bacillaceae</taxon>
        <taxon>Gracilibacillus</taxon>
    </lineage>
</organism>
<dbReference type="EMBL" id="JBHSDT010000008">
    <property type="protein sequence ID" value="MFC4404267.1"/>
    <property type="molecule type" value="Genomic_DNA"/>
</dbReference>
<dbReference type="PRINTS" id="PR01590">
    <property type="entry name" value="HTHFIS"/>
</dbReference>
<evidence type="ECO:0000259" key="5">
    <source>
        <dbReference type="PROSITE" id="PS50045"/>
    </source>
</evidence>
<sequence>MSAKGNRIDYSLNENMLNNFPFGLIILNAEKKIEQINHHAIRYMRMELDGPVTGQALSDFISMDMVELVWQQRKVYYRMEKLVTNGEKVYFTYSPILDQKGLTIKTLITIEPYDTFIEKIREQTDYYPMTELIPLIAEYSPDAVSFVVPNSKKTYYNNKWNLLIERMCKHDEGAQDELEHILNRIVKDTIKQRRKIEQVVSMSSNLEIEITSKPIIISGKLYGCFQMIRDDKELNKYKRQYRLATSVIRNLEKTYLFDDMIGNSFDLIMAKKQAKLYANMNVPIFLRGEQGTGKELMARALHYDTDRKEYPFKHLRIDGKEENLETFIFNDATSKGILSEVRGGTLFIEECTNFPKKILNRIVHELEENSSGQSFQLIVSSSNLEDSLPRSTFYDWISRYQIVLPPLRERREDLALLVSCFMEQCNMKFKTNLQTIDGKMLELFGKYSWPKNISELKHIVELTAISAGITNKILTKDLLPEHFLANIEKKSSTYSGDLELQQALDSFERDYIENTLETNQYNKTKTAKKLGISIRNLYYKMDKYNIDRGSS</sequence>
<dbReference type="Gene3D" id="3.40.50.300">
    <property type="entry name" value="P-loop containing nucleotide triphosphate hydrolases"/>
    <property type="match status" value="1"/>
</dbReference>
<gene>
    <name evidence="6" type="ORF">ACFOY7_14455</name>
</gene>
<keyword evidence="2" id="KW-0067">ATP-binding</keyword>
<dbReference type="Pfam" id="PF00158">
    <property type="entry name" value="Sigma54_activat"/>
    <property type="match status" value="1"/>
</dbReference>
<reference evidence="7" key="1">
    <citation type="journal article" date="2019" name="Int. J. Syst. Evol. Microbiol.">
        <title>The Global Catalogue of Microorganisms (GCM) 10K type strain sequencing project: providing services to taxonomists for standard genome sequencing and annotation.</title>
        <authorList>
            <consortium name="The Broad Institute Genomics Platform"/>
            <consortium name="The Broad Institute Genome Sequencing Center for Infectious Disease"/>
            <person name="Wu L."/>
            <person name="Ma J."/>
        </authorList>
    </citation>
    <scope>NUCLEOTIDE SEQUENCE [LARGE SCALE GENOMIC DNA]</scope>
    <source>
        <strain evidence="7">CCUG 37865</strain>
    </source>
</reference>
<evidence type="ECO:0000256" key="1">
    <source>
        <dbReference type="ARBA" id="ARBA00022741"/>
    </source>
</evidence>
<dbReference type="InterPro" id="IPR058031">
    <property type="entry name" value="AAA_lid_NorR"/>
</dbReference>
<dbReference type="PANTHER" id="PTHR32071:SF121">
    <property type="entry name" value="SIGMA L-DEPENDENT TRANSCRIPTIONAL REGULATOR YQIR-RELATED"/>
    <property type="match status" value="1"/>
</dbReference>
<feature type="domain" description="Sigma-54 factor interaction" evidence="5">
    <location>
        <begin position="260"/>
        <end position="465"/>
    </location>
</feature>
<dbReference type="SUPFAM" id="SSF55785">
    <property type="entry name" value="PYP-like sensor domain (PAS domain)"/>
    <property type="match status" value="1"/>
</dbReference>
<proteinExistence type="predicted"/>
<accession>A0ABV8WYA2</accession>
<evidence type="ECO:0000313" key="6">
    <source>
        <dbReference type="EMBL" id="MFC4404267.1"/>
    </source>
</evidence>
<evidence type="ECO:0000313" key="7">
    <source>
        <dbReference type="Proteomes" id="UP001595882"/>
    </source>
</evidence>
<dbReference type="InterPro" id="IPR027417">
    <property type="entry name" value="P-loop_NTPase"/>
</dbReference>
<evidence type="ECO:0000256" key="4">
    <source>
        <dbReference type="ARBA" id="ARBA00023163"/>
    </source>
</evidence>
<dbReference type="PANTHER" id="PTHR32071">
    <property type="entry name" value="TRANSCRIPTIONAL REGULATORY PROTEIN"/>
    <property type="match status" value="1"/>
</dbReference>
<keyword evidence="7" id="KW-1185">Reference proteome</keyword>
<comment type="caution">
    <text evidence="6">The sequence shown here is derived from an EMBL/GenBank/DDBJ whole genome shotgun (WGS) entry which is preliminary data.</text>
</comment>
<evidence type="ECO:0000256" key="2">
    <source>
        <dbReference type="ARBA" id="ARBA00022840"/>
    </source>
</evidence>
<dbReference type="Proteomes" id="UP001595882">
    <property type="component" value="Unassembled WGS sequence"/>
</dbReference>
<dbReference type="SUPFAM" id="SSF46689">
    <property type="entry name" value="Homeodomain-like"/>
    <property type="match status" value="1"/>
</dbReference>
<keyword evidence="4" id="KW-0804">Transcription</keyword>
<evidence type="ECO:0000256" key="3">
    <source>
        <dbReference type="ARBA" id="ARBA00023015"/>
    </source>
</evidence>
<dbReference type="Pfam" id="PF25601">
    <property type="entry name" value="AAA_lid_14"/>
    <property type="match status" value="1"/>
</dbReference>
<dbReference type="SUPFAM" id="SSF52540">
    <property type="entry name" value="P-loop containing nucleoside triphosphate hydrolases"/>
    <property type="match status" value="1"/>
</dbReference>
<keyword evidence="1" id="KW-0547">Nucleotide-binding</keyword>
<dbReference type="InterPro" id="IPR002078">
    <property type="entry name" value="Sigma_54_int"/>
</dbReference>
<dbReference type="InterPro" id="IPR009057">
    <property type="entry name" value="Homeodomain-like_sf"/>
</dbReference>
<dbReference type="InterPro" id="IPR035965">
    <property type="entry name" value="PAS-like_dom_sf"/>
</dbReference>
<keyword evidence="3" id="KW-0805">Transcription regulation</keyword>
<protein>
    <submittedName>
        <fullName evidence="6">Helix-turn-helix domain-containing protein</fullName>
    </submittedName>
</protein>
<dbReference type="PROSITE" id="PS50045">
    <property type="entry name" value="SIGMA54_INTERACT_4"/>
    <property type="match status" value="1"/>
</dbReference>
<dbReference type="RefSeq" id="WP_390252804.1">
    <property type="nucleotide sequence ID" value="NZ_JBHSDT010000008.1"/>
</dbReference>
<dbReference type="Gene3D" id="1.10.10.60">
    <property type="entry name" value="Homeodomain-like"/>
    <property type="match status" value="1"/>
</dbReference>
<dbReference type="InterPro" id="IPR002197">
    <property type="entry name" value="HTH_Fis"/>
</dbReference>
<dbReference type="Pfam" id="PF02954">
    <property type="entry name" value="HTH_8"/>
    <property type="match status" value="1"/>
</dbReference>
<dbReference type="Gene3D" id="1.10.8.60">
    <property type="match status" value="1"/>
</dbReference>